<reference evidence="2" key="1">
    <citation type="submission" date="2019-11" db="EMBL/GenBank/DDBJ databases">
        <authorList>
            <person name="Feng L."/>
        </authorList>
    </citation>
    <scope>NUCLEOTIDE SEQUENCE</scope>
    <source>
        <strain evidence="2">SLutetiensisLFYP71</strain>
    </source>
</reference>
<dbReference type="SUPFAM" id="SSF53448">
    <property type="entry name" value="Nucleotide-diphospho-sugar transferases"/>
    <property type="match status" value="1"/>
</dbReference>
<dbReference type="RefSeq" id="WP_233422898.1">
    <property type="nucleotide sequence ID" value="NZ_CABIZE010000003.1"/>
</dbReference>
<keyword evidence="2" id="KW-0808">Transferase</keyword>
<sequence length="302" mass="35187">MRVLVLMSTYNGEQYLEQQIVSVLNQENCEVELLIRDDGSTDKTMDIIRKYSSLYNVDYYCDYNLKSAKSFMHLLNNCDKKYDYYAFCDQDDVWDKDKLSIAIQKLKKIDIPALYCSNSELVDSRLKPLGRTLYSSNIPINFKRVLLAGEVQGATMVMNSALINYFNNKPIPKYLPMHDYYVAAVCGAIGGEYIFDFNSHMKYRQHELNVLGVSTSFKDRVKRNLNRMLKKNNFSDLERFSQQILADYINVIPKENVIFLEQVSTYKTSFYKRFKLACLSQLKFGKLSQEITYRLSILLGKL</sequence>
<evidence type="ECO:0000259" key="1">
    <source>
        <dbReference type="Pfam" id="PF00535"/>
    </source>
</evidence>
<evidence type="ECO:0000313" key="2">
    <source>
        <dbReference type="EMBL" id="VYU19987.1"/>
    </source>
</evidence>
<dbReference type="GeneID" id="58528064"/>
<dbReference type="GO" id="GO:0016758">
    <property type="term" value="F:hexosyltransferase activity"/>
    <property type="evidence" value="ECO:0007669"/>
    <property type="project" value="UniProtKB-ARBA"/>
</dbReference>
<name>A0A6N3D2R9_9STRE</name>
<accession>A0A6N3D2R9</accession>
<organism evidence="2">
    <name type="scientific">Streptococcus lutetiensis</name>
    <dbReference type="NCBI Taxonomy" id="150055"/>
    <lineage>
        <taxon>Bacteria</taxon>
        <taxon>Bacillati</taxon>
        <taxon>Bacillota</taxon>
        <taxon>Bacilli</taxon>
        <taxon>Lactobacillales</taxon>
        <taxon>Streptococcaceae</taxon>
        <taxon>Streptococcus</taxon>
    </lineage>
</organism>
<dbReference type="InterPro" id="IPR029044">
    <property type="entry name" value="Nucleotide-diphossugar_trans"/>
</dbReference>
<dbReference type="InterPro" id="IPR001173">
    <property type="entry name" value="Glyco_trans_2-like"/>
</dbReference>
<gene>
    <name evidence="2" type="primary">wfgD</name>
    <name evidence="2" type="ORF">SLLFYP71_01724</name>
</gene>
<dbReference type="PANTHER" id="PTHR22916">
    <property type="entry name" value="GLYCOSYLTRANSFERASE"/>
    <property type="match status" value="1"/>
</dbReference>
<dbReference type="EC" id="2.4.1.305" evidence="2"/>
<dbReference type="AlphaFoldDB" id="A0A6N3D2R9"/>
<dbReference type="PANTHER" id="PTHR22916:SF3">
    <property type="entry name" value="UDP-GLCNAC:BETAGAL BETA-1,3-N-ACETYLGLUCOSAMINYLTRANSFERASE-LIKE PROTEIN 1"/>
    <property type="match status" value="1"/>
</dbReference>
<dbReference type="EMBL" id="CACRUI010000030">
    <property type="protein sequence ID" value="VYU19987.1"/>
    <property type="molecule type" value="Genomic_DNA"/>
</dbReference>
<dbReference type="Pfam" id="PF00535">
    <property type="entry name" value="Glycos_transf_2"/>
    <property type="match status" value="1"/>
</dbReference>
<protein>
    <submittedName>
        <fullName evidence="2">UDP-Glc:alpha-D-GlcNAc-diphosphoundecaprenol beta-1,3-glucosyltransferase WfgD</fullName>
        <ecNumber evidence="2">2.4.1.305</ecNumber>
    </submittedName>
</protein>
<proteinExistence type="predicted"/>
<dbReference type="Gene3D" id="3.90.550.10">
    <property type="entry name" value="Spore Coat Polysaccharide Biosynthesis Protein SpsA, Chain A"/>
    <property type="match status" value="1"/>
</dbReference>
<keyword evidence="2" id="KW-0328">Glycosyltransferase</keyword>
<feature type="domain" description="Glycosyltransferase 2-like" evidence="1">
    <location>
        <begin position="5"/>
        <end position="109"/>
    </location>
</feature>
<dbReference type="CDD" id="cd04196">
    <property type="entry name" value="GT_2_like_d"/>
    <property type="match status" value="1"/>
</dbReference>